<keyword evidence="14" id="KW-1185">Reference proteome</keyword>
<evidence type="ECO:0000256" key="9">
    <source>
        <dbReference type="ARBA" id="ARBA00024191"/>
    </source>
</evidence>
<dbReference type="SUPFAM" id="SSF52374">
    <property type="entry name" value="Nucleotidylyl transferase"/>
    <property type="match status" value="2"/>
</dbReference>
<dbReference type="InterPro" id="IPR044608">
    <property type="entry name" value="Ect1/PCYT2"/>
</dbReference>
<evidence type="ECO:0000256" key="7">
    <source>
        <dbReference type="ARBA" id="ARBA00023209"/>
    </source>
</evidence>
<keyword evidence="8" id="KW-1208">Phospholipid metabolism</keyword>
<dbReference type="GO" id="GO:0005737">
    <property type="term" value="C:cytoplasm"/>
    <property type="evidence" value="ECO:0007669"/>
    <property type="project" value="TreeGrafter"/>
</dbReference>
<keyword evidence="5 13" id="KW-0548">Nucleotidyltransferase</keyword>
<proteinExistence type="inferred from homology"/>
<evidence type="ECO:0000256" key="5">
    <source>
        <dbReference type="ARBA" id="ARBA00022695"/>
    </source>
</evidence>
<evidence type="ECO:0000256" key="4">
    <source>
        <dbReference type="ARBA" id="ARBA00022679"/>
    </source>
</evidence>
<dbReference type="Pfam" id="PF01467">
    <property type="entry name" value="CTP_transf_like"/>
    <property type="match status" value="2"/>
</dbReference>
<gene>
    <name evidence="13" type="ORF">BMR1_02g03430</name>
</gene>
<dbReference type="GeneID" id="24424468"/>
<evidence type="ECO:0000256" key="1">
    <source>
        <dbReference type="ARBA" id="ARBA00005189"/>
    </source>
</evidence>
<dbReference type="OrthoDB" id="40021at2759"/>
<evidence type="ECO:0000256" key="11">
    <source>
        <dbReference type="ARBA" id="ARBA00031473"/>
    </source>
</evidence>
<dbReference type="NCBIfam" id="TIGR00125">
    <property type="entry name" value="cyt_tran_rel"/>
    <property type="match status" value="2"/>
</dbReference>
<dbReference type="KEGG" id="bmic:BMR1_02g03430"/>
<evidence type="ECO:0000256" key="3">
    <source>
        <dbReference type="ARBA" id="ARBA00022516"/>
    </source>
</evidence>
<evidence type="ECO:0000313" key="13">
    <source>
        <dbReference type="EMBL" id="SJK86108.1"/>
    </source>
</evidence>
<evidence type="ECO:0000256" key="10">
    <source>
        <dbReference type="ARBA" id="ARBA00024221"/>
    </source>
</evidence>
<evidence type="ECO:0000256" key="8">
    <source>
        <dbReference type="ARBA" id="ARBA00023264"/>
    </source>
</evidence>
<evidence type="ECO:0000256" key="2">
    <source>
        <dbReference type="ARBA" id="ARBA00010101"/>
    </source>
</evidence>
<dbReference type="EC" id="2.7.7.14" evidence="10"/>
<keyword evidence="3" id="KW-0444">Lipid biosynthesis</keyword>
<reference evidence="13 14" key="1">
    <citation type="journal article" date="2012" name="Nucleic Acids Res.">
        <title>Sequencing of the smallest Apicomplexan genome from the human pathogen Babesia microti.</title>
        <authorList>
            <person name="Cornillot E."/>
            <person name="Hadj-Kaddour K."/>
            <person name="Dassouli A."/>
            <person name="Noel B."/>
            <person name="Ranwez V."/>
            <person name="Vacherie B."/>
            <person name="Augagneur Y."/>
            <person name="Bres V."/>
            <person name="Duclos A."/>
            <person name="Randazzo S."/>
            <person name="Carcy B."/>
            <person name="Debierre-Grockiego F."/>
            <person name="Delbecq S."/>
            <person name="Moubri-Menage K."/>
            <person name="Shams-Eldin H."/>
            <person name="Usmani-Brown S."/>
            <person name="Bringaud F."/>
            <person name="Wincker P."/>
            <person name="Vivares C.P."/>
            <person name="Schwarz R.T."/>
            <person name="Schetters T.P."/>
            <person name="Krause P.J."/>
            <person name="Gorenflot A."/>
            <person name="Berry V."/>
            <person name="Barbe V."/>
            <person name="Ben Mamoun C."/>
        </authorList>
    </citation>
    <scope>NUCLEOTIDE SEQUENCE [LARGE SCALE GENOMIC DNA]</scope>
    <source>
        <strain evidence="13 14">RI</strain>
    </source>
</reference>
<sequence length="474" mass="54151">MWEEFPATVRTINSIHSLLVMVNEFIIRKDGKKVVDFALQQLPENIECVMQGQKLYSRLIDFTNTLSREKDTMQITTADSTTINDQISKLSLKKQPQMRTVRVFIDGVFDLLHSGHLNALRQAKRLGHILVVGVNSDDEVEKAKGMRPIYNENERVQLLKGCKWVDEVLIGTPYTVTPKFLDEVANCDFATHGDDIALSNSGVDVYKECREAKRLKIFKRTRGVSSSTTLKRLLDSIKMGRFNILNGESEPHKCINVNEESLRFPKYYLSSARLLKFMKDGNDGCILCDGDELYSSSFERFGDKKVVYIDGCFDIFHLGHLRAIEVAKSMGNYLIVGLYDDETVKSIKGEPFPFTNLLERALTLLAMKNVDEVILGAPYIITKRFLKGLQVDIVASGHSSDEHLYHRSPDPYAIPRQMGILNYFDSGSNWTTMDIIERVAERSFYICDNVEKRVLKEKMFYQDKDMGPFDIQEN</sequence>
<protein>
    <recommendedName>
        <fullName evidence="10">ethanolamine-phosphate cytidylyltransferase</fullName>
        <ecNumber evidence="10">2.7.7.14</ecNumber>
    </recommendedName>
    <alternativeName>
        <fullName evidence="11">CTP:phosphoethanolamine cytidylyltransferase</fullName>
    </alternativeName>
</protein>
<feature type="domain" description="Cytidyltransferase-like" evidence="12">
    <location>
        <begin position="308"/>
        <end position="403"/>
    </location>
</feature>
<dbReference type="AlphaFoldDB" id="A0A1R4AAT0"/>
<dbReference type="PANTHER" id="PTHR45780:SF2">
    <property type="entry name" value="ETHANOLAMINE-PHOSPHATE CYTIDYLYLTRANSFERASE"/>
    <property type="match status" value="1"/>
</dbReference>
<reference evidence="13 14" key="3">
    <citation type="journal article" date="2016" name="Sci. Rep.">
        <title>Genome-wide diversity and gene expression profiling of Babesia microti isolates identify polymorphic genes that mediate host-pathogen interactions.</title>
        <authorList>
            <person name="Silva J.C."/>
            <person name="Cornillot E."/>
            <person name="McCracken C."/>
            <person name="Usmani-Brown S."/>
            <person name="Dwivedi A."/>
            <person name="Ifeonu O.O."/>
            <person name="Crabtree J."/>
            <person name="Gotia H.T."/>
            <person name="Virji A.Z."/>
            <person name="Reynes C."/>
            <person name="Colinge J."/>
            <person name="Kumar V."/>
            <person name="Lawres L."/>
            <person name="Pazzi J.E."/>
            <person name="Pablo J.V."/>
            <person name="Hung C."/>
            <person name="Brancato J."/>
            <person name="Kumari P."/>
            <person name="Orvis J."/>
            <person name="Tretina K."/>
            <person name="Chibucos M."/>
            <person name="Ott S."/>
            <person name="Sadzewicz L."/>
            <person name="Sengamalay N."/>
            <person name="Shetty A.C."/>
            <person name="Su Q."/>
            <person name="Tallon L."/>
            <person name="Fraser C.M."/>
            <person name="Frutos R."/>
            <person name="Molina D.M."/>
            <person name="Krause P.J."/>
            <person name="Ben Mamoun C."/>
        </authorList>
    </citation>
    <scope>NUCLEOTIDE SEQUENCE [LARGE SCALE GENOMIC DNA]</scope>
    <source>
        <strain evidence="13 14">RI</strain>
    </source>
</reference>
<dbReference type="GO" id="GO:0004306">
    <property type="term" value="F:ethanolamine-phosphate cytidylyltransferase activity"/>
    <property type="evidence" value="ECO:0007669"/>
    <property type="project" value="UniProtKB-EC"/>
</dbReference>
<dbReference type="Gene3D" id="3.40.50.620">
    <property type="entry name" value="HUPs"/>
    <property type="match status" value="2"/>
</dbReference>
<accession>A0A1R4AAT0</accession>
<dbReference type="EMBL" id="FO082872">
    <property type="protein sequence ID" value="SJK86108.1"/>
    <property type="molecule type" value="Genomic_DNA"/>
</dbReference>
<comment type="pathway">
    <text evidence="9">Phospholipid metabolism; phosphatidylethanolamine biosynthesis; phosphatidylethanolamine from ethanolamine: step 2/3.</text>
</comment>
<dbReference type="VEuPathDB" id="PiroplasmaDB:BMR1_02g03430"/>
<name>A0A1R4AAT0_BABMR</name>
<keyword evidence="4 13" id="KW-0808">Transferase</keyword>
<feature type="domain" description="Cytidyltransferase-like" evidence="12">
    <location>
        <begin position="105"/>
        <end position="227"/>
    </location>
</feature>
<keyword evidence="6" id="KW-0443">Lipid metabolism</keyword>
<dbReference type="PANTHER" id="PTHR45780">
    <property type="entry name" value="ETHANOLAMINE-PHOSPHATE CYTIDYLYLTRANSFERASE"/>
    <property type="match status" value="1"/>
</dbReference>
<dbReference type="InterPro" id="IPR014729">
    <property type="entry name" value="Rossmann-like_a/b/a_fold"/>
</dbReference>
<dbReference type="GO" id="GO:0006646">
    <property type="term" value="P:phosphatidylethanolamine biosynthetic process"/>
    <property type="evidence" value="ECO:0007669"/>
    <property type="project" value="UniProtKB-UniPathway"/>
</dbReference>
<comment type="pathway">
    <text evidence="1">Lipid metabolism.</text>
</comment>
<comment type="similarity">
    <text evidence="2">Belongs to the cytidylyltransferase family.</text>
</comment>
<dbReference type="Proteomes" id="UP000002899">
    <property type="component" value="Chromosome II"/>
</dbReference>
<evidence type="ECO:0000256" key="6">
    <source>
        <dbReference type="ARBA" id="ARBA00023098"/>
    </source>
</evidence>
<evidence type="ECO:0000313" key="14">
    <source>
        <dbReference type="Proteomes" id="UP000002899"/>
    </source>
</evidence>
<evidence type="ECO:0000259" key="12">
    <source>
        <dbReference type="Pfam" id="PF01467"/>
    </source>
</evidence>
<reference evidence="13 14" key="2">
    <citation type="journal article" date="2013" name="PLoS ONE">
        <title>Whole genome mapping and re-organization of the nuclear and mitochondrial genomes of Babesia microti isolates.</title>
        <authorList>
            <person name="Cornillot E."/>
            <person name="Dassouli A."/>
            <person name="Garg A."/>
            <person name="Pachikara N."/>
            <person name="Randazzo S."/>
            <person name="Depoix D."/>
            <person name="Carcy B."/>
            <person name="Delbecq S."/>
            <person name="Frutos R."/>
            <person name="Silva J.C."/>
            <person name="Sutton R."/>
            <person name="Krause P.J."/>
            <person name="Mamoun C.B."/>
        </authorList>
    </citation>
    <scope>NUCLEOTIDE SEQUENCE [LARGE SCALE GENOMIC DNA]</scope>
    <source>
        <strain evidence="13 14">RI</strain>
    </source>
</reference>
<dbReference type="RefSeq" id="XP_021338304.1">
    <property type="nucleotide sequence ID" value="XM_021481691.1"/>
</dbReference>
<dbReference type="UniPathway" id="UPA00558">
    <property type="reaction ID" value="UER00742"/>
</dbReference>
<keyword evidence="7" id="KW-0594">Phospholipid biosynthesis</keyword>
<organism evidence="13 14">
    <name type="scientific">Babesia microti (strain RI)</name>
    <dbReference type="NCBI Taxonomy" id="1133968"/>
    <lineage>
        <taxon>Eukaryota</taxon>
        <taxon>Sar</taxon>
        <taxon>Alveolata</taxon>
        <taxon>Apicomplexa</taxon>
        <taxon>Aconoidasida</taxon>
        <taxon>Piroplasmida</taxon>
        <taxon>Babesiidae</taxon>
        <taxon>Babesia</taxon>
    </lineage>
</organism>
<dbReference type="InterPro" id="IPR004821">
    <property type="entry name" value="Cyt_trans-like"/>
</dbReference>